<evidence type="ECO:0000256" key="8">
    <source>
        <dbReference type="ARBA" id="ARBA00023065"/>
    </source>
</evidence>
<evidence type="ECO:0000256" key="4">
    <source>
        <dbReference type="ARBA" id="ARBA00022475"/>
    </source>
</evidence>
<evidence type="ECO:0000256" key="11">
    <source>
        <dbReference type="RuleBase" id="RU362091"/>
    </source>
</evidence>
<keyword evidence="8" id="KW-0406">Ion transport</keyword>
<evidence type="ECO:0000256" key="6">
    <source>
        <dbReference type="ARBA" id="ARBA00022989"/>
    </source>
</evidence>
<feature type="transmembrane region" description="Helical" evidence="12">
    <location>
        <begin position="43"/>
        <end position="67"/>
    </location>
</feature>
<dbReference type="PANTHER" id="PTHR42985">
    <property type="entry name" value="SODIUM-COUPLED MONOCARBOXYLATE TRANSPORTER"/>
    <property type="match status" value="1"/>
</dbReference>
<feature type="transmembrane region" description="Helical" evidence="12">
    <location>
        <begin position="428"/>
        <end position="445"/>
    </location>
</feature>
<feature type="transmembrane region" description="Helical" evidence="12">
    <location>
        <begin position="451"/>
        <end position="475"/>
    </location>
</feature>
<sequence>MSPTLIIGLIVAYFCILIFISYLTSRNTDSETFFLANRSSPWYVVAFGMIGTSLSGVTFVSIPGMVAGAQFSYLQFVLGYLLGYFVIATVLMPLYYRMNLVSIYTYLEQRFGWWSYKTGAAFFLLSRTLGAAIRLFLVAGVLQLAVFDELGVPFSISVIITIALIWVYTFRGGMKTIIWTDTFQTTAMLVAVGTSIWLISDELNLGFQGIVDTIKASDYSQVFYWDVKDSKYFFKQFFSGAFIAIVMTGLDQDMMQKNLSCKNIGDAQKNMFWFSIILVFVNILFLALGALLYVYAQAKGIALPASGDDVFPFLALNHFTYFAGIVFILGIIAITYASADSALTALTTSFCVDFLNFKDRPEQERVRLRYIVHAGISLVMVLVIIAFDILNDDSVVTAVFKVAGYTYGPLLGLYSFGIYTKRAVRDRFVPIVCTVAPLLTFILSYNSTDWFWGYEFGFEVLILNGFLTFVGLMAVTSGKIDELELAQEQQTA</sequence>
<feature type="transmembrane region" description="Helical" evidence="12">
    <location>
        <begin position="396"/>
        <end position="416"/>
    </location>
</feature>
<feature type="transmembrane region" description="Helical" evidence="12">
    <location>
        <begin position="370"/>
        <end position="390"/>
    </location>
</feature>
<feature type="transmembrane region" description="Helical" evidence="12">
    <location>
        <begin position="182"/>
        <end position="199"/>
    </location>
</feature>
<protein>
    <submittedName>
        <fullName evidence="13">Sodium:solute symporter</fullName>
    </submittedName>
</protein>
<keyword evidence="14" id="KW-1185">Reference proteome</keyword>
<keyword evidence="3" id="KW-0813">Transport</keyword>
<evidence type="ECO:0000256" key="7">
    <source>
        <dbReference type="ARBA" id="ARBA00023053"/>
    </source>
</evidence>
<organism evidence="13 14">
    <name type="scientific">Pontibacter mangrovi</name>
    <dbReference type="NCBI Taxonomy" id="2589816"/>
    <lineage>
        <taxon>Bacteria</taxon>
        <taxon>Pseudomonadati</taxon>
        <taxon>Bacteroidota</taxon>
        <taxon>Cytophagia</taxon>
        <taxon>Cytophagales</taxon>
        <taxon>Hymenobacteraceae</taxon>
        <taxon>Pontibacter</taxon>
    </lineage>
</organism>
<keyword evidence="10" id="KW-0739">Sodium transport</keyword>
<comment type="similarity">
    <text evidence="2 11">Belongs to the sodium:solute symporter (SSF) (TC 2.A.21) family.</text>
</comment>
<comment type="caution">
    <text evidence="13">The sequence shown here is derived from an EMBL/GenBank/DDBJ whole genome shotgun (WGS) entry which is preliminary data.</text>
</comment>
<evidence type="ECO:0000256" key="12">
    <source>
        <dbReference type="SAM" id="Phobius"/>
    </source>
</evidence>
<dbReference type="OrthoDB" id="891563at2"/>
<dbReference type="InterPro" id="IPR001734">
    <property type="entry name" value="Na/solute_symporter"/>
</dbReference>
<dbReference type="GO" id="GO:0015293">
    <property type="term" value="F:symporter activity"/>
    <property type="evidence" value="ECO:0007669"/>
    <property type="project" value="TreeGrafter"/>
</dbReference>
<keyword evidence="4" id="KW-1003">Cell membrane</keyword>
<accession>A0A501W413</accession>
<dbReference type="InterPro" id="IPR038377">
    <property type="entry name" value="Na/Glc_symporter_sf"/>
</dbReference>
<gene>
    <name evidence="13" type="ORF">FJM65_12195</name>
</gene>
<name>A0A501W413_9BACT</name>
<comment type="subcellular location">
    <subcellularLocation>
        <location evidence="1">Cell membrane</location>
        <topology evidence="1">Multi-pass membrane protein</topology>
    </subcellularLocation>
</comment>
<dbReference type="InterPro" id="IPR051163">
    <property type="entry name" value="Sodium:Solute_Symporter_SSF"/>
</dbReference>
<dbReference type="Pfam" id="PF00474">
    <property type="entry name" value="SSF"/>
    <property type="match status" value="1"/>
</dbReference>
<dbReference type="PROSITE" id="PS50283">
    <property type="entry name" value="NA_SOLUT_SYMP_3"/>
    <property type="match status" value="1"/>
</dbReference>
<dbReference type="CDD" id="cd10326">
    <property type="entry name" value="SLC5sbd_NIS-like"/>
    <property type="match status" value="1"/>
</dbReference>
<evidence type="ECO:0000256" key="3">
    <source>
        <dbReference type="ARBA" id="ARBA00022448"/>
    </source>
</evidence>
<evidence type="ECO:0000256" key="1">
    <source>
        <dbReference type="ARBA" id="ARBA00004651"/>
    </source>
</evidence>
<feature type="transmembrane region" description="Helical" evidence="12">
    <location>
        <begin position="6"/>
        <end position="23"/>
    </location>
</feature>
<evidence type="ECO:0000256" key="9">
    <source>
        <dbReference type="ARBA" id="ARBA00023136"/>
    </source>
</evidence>
<feature type="transmembrane region" description="Helical" evidence="12">
    <location>
        <begin position="271"/>
        <end position="295"/>
    </location>
</feature>
<dbReference type="GO" id="GO:0006814">
    <property type="term" value="P:sodium ion transport"/>
    <property type="evidence" value="ECO:0007669"/>
    <property type="project" value="UniProtKB-KW"/>
</dbReference>
<feature type="transmembrane region" description="Helical" evidence="12">
    <location>
        <begin position="73"/>
        <end position="96"/>
    </location>
</feature>
<dbReference type="Proteomes" id="UP000316727">
    <property type="component" value="Unassembled WGS sequence"/>
</dbReference>
<evidence type="ECO:0000313" key="13">
    <source>
        <dbReference type="EMBL" id="TPE43512.1"/>
    </source>
</evidence>
<dbReference type="GO" id="GO:0005886">
    <property type="term" value="C:plasma membrane"/>
    <property type="evidence" value="ECO:0007669"/>
    <property type="project" value="UniProtKB-SubCell"/>
</dbReference>
<dbReference type="RefSeq" id="WP_140621816.1">
    <property type="nucleotide sequence ID" value="NZ_VFRQ01000006.1"/>
</dbReference>
<keyword evidence="6 12" id="KW-1133">Transmembrane helix</keyword>
<evidence type="ECO:0000313" key="14">
    <source>
        <dbReference type="Proteomes" id="UP000316727"/>
    </source>
</evidence>
<feature type="transmembrane region" description="Helical" evidence="12">
    <location>
        <begin position="120"/>
        <end position="146"/>
    </location>
</feature>
<dbReference type="Gene3D" id="1.20.1730.10">
    <property type="entry name" value="Sodium/glucose cotransporter"/>
    <property type="match status" value="1"/>
</dbReference>
<dbReference type="PANTHER" id="PTHR42985:SF47">
    <property type="entry name" value="INTEGRAL MEMBRANE TRANSPORT PROTEIN"/>
    <property type="match status" value="1"/>
</dbReference>
<keyword evidence="7" id="KW-0915">Sodium</keyword>
<feature type="transmembrane region" description="Helical" evidence="12">
    <location>
        <begin position="315"/>
        <end position="337"/>
    </location>
</feature>
<dbReference type="AlphaFoldDB" id="A0A501W413"/>
<keyword evidence="5 12" id="KW-0812">Transmembrane</keyword>
<evidence type="ECO:0000256" key="10">
    <source>
        <dbReference type="ARBA" id="ARBA00023201"/>
    </source>
</evidence>
<feature type="transmembrane region" description="Helical" evidence="12">
    <location>
        <begin position="232"/>
        <end position="250"/>
    </location>
</feature>
<dbReference type="EMBL" id="VFRQ01000006">
    <property type="protein sequence ID" value="TPE43512.1"/>
    <property type="molecule type" value="Genomic_DNA"/>
</dbReference>
<keyword evidence="9 12" id="KW-0472">Membrane</keyword>
<proteinExistence type="inferred from homology"/>
<evidence type="ECO:0000256" key="5">
    <source>
        <dbReference type="ARBA" id="ARBA00022692"/>
    </source>
</evidence>
<feature type="transmembrane region" description="Helical" evidence="12">
    <location>
        <begin position="152"/>
        <end position="170"/>
    </location>
</feature>
<evidence type="ECO:0000256" key="2">
    <source>
        <dbReference type="ARBA" id="ARBA00006434"/>
    </source>
</evidence>
<reference evidence="13 14" key="1">
    <citation type="submission" date="2019-06" db="EMBL/GenBank/DDBJ databases">
        <title>A novel bacterium of genus Pontibacter, isolated from marine sediment.</title>
        <authorList>
            <person name="Huang H."/>
            <person name="Mo K."/>
            <person name="Hu Y."/>
        </authorList>
    </citation>
    <scope>NUCLEOTIDE SEQUENCE [LARGE SCALE GENOMIC DNA]</scope>
    <source>
        <strain evidence="13 14">HB172049</strain>
    </source>
</reference>